<proteinExistence type="predicted"/>
<sequence>MDRSRHTHSPPVQHGVLRRLARDTSGNTLALIAAGVVPLLALVGGGVDMGRSYLAQSRLQQACDAGVLAARKKLGSDIVVGGEMPTAVAETGQRFFNVNFGDGSYGTRNRAFALTLEPDNSISGTARVDVPTTIMNLFGYANVMLAVECQAKLNFSNTDIMFVLDTTGSMLEVNPGDSQPRIDVLRDTVKSFHAQMESSKATGTRIRYGFLPYASNVNVGGLLKSDWVVDSWTYQSRRPKPLPDATYSFYYVNYERQSGDTSSIPTYTSSTCPASTYSVSYSDTTTVSTSPHTYYYYTTETGTNYWCNNSDGNFIVNGITYNNLVQKVTWTYAYDKTVKEYTYEYRPITHDVSGVKGATGDELVHAAPLEAGTEKPNWDGVPTSYQVWPNGCIEERDTYEIDDYDNIDLTRALDLDIDLVPVPGQPATQWRPQYPDLVWARAIWWDGTGAFSPDPVEQYSNYLNPSWAGHAACPTPARKLAELDAATVASYVDNLGVGGSTYHDIGMIWGGRLLSGSGIFAGDNVDEPGKPTARHMIFLTDGETQALDVTYGAYGVEPLDRRRWDPAAPKLGLSLTGVVERRFAAACKEVKKKNITVWVIGFGTSLNPIMTECAGPGRSFEAANAAELSEVFSKIAESLGDLRISK</sequence>
<dbReference type="SUPFAM" id="SSF53300">
    <property type="entry name" value="vWA-like"/>
    <property type="match status" value="1"/>
</dbReference>
<feature type="transmembrane region" description="Helical" evidence="1">
    <location>
        <begin position="28"/>
        <end position="47"/>
    </location>
</feature>
<keyword evidence="4" id="KW-1185">Reference proteome</keyword>
<evidence type="ECO:0000259" key="2">
    <source>
        <dbReference type="PROSITE" id="PS50234"/>
    </source>
</evidence>
<dbReference type="Gene3D" id="3.40.50.410">
    <property type="entry name" value="von Willebrand factor, type A domain"/>
    <property type="match status" value="2"/>
</dbReference>
<keyword evidence="1" id="KW-1133">Transmembrane helix</keyword>
<dbReference type="EMBL" id="BMZD01000003">
    <property type="protein sequence ID" value="GGZ96133.1"/>
    <property type="molecule type" value="Genomic_DNA"/>
</dbReference>
<keyword evidence="1" id="KW-0472">Membrane</keyword>
<feature type="domain" description="VWFA" evidence="2">
    <location>
        <begin position="159"/>
        <end position="218"/>
    </location>
</feature>
<name>A0A918REW2_9SPHN</name>
<dbReference type="AlphaFoldDB" id="A0A918REW2"/>
<dbReference type="PROSITE" id="PS50234">
    <property type="entry name" value="VWFA"/>
    <property type="match status" value="1"/>
</dbReference>
<dbReference type="InterPro" id="IPR036465">
    <property type="entry name" value="vWFA_dom_sf"/>
</dbReference>
<organism evidence="3 4">
    <name type="scientific">Novosphingobium arvoryzae</name>
    <dbReference type="NCBI Taxonomy" id="1256514"/>
    <lineage>
        <taxon>Bacteria</taxon>
        <taxon>Pseudomonadati</taxon>
        <taxon>Pseudomonadota</taxon>
        <taxon>Alphaproteobacteria</taxon>
        <taxon>Sphingomonadales</taxon>
        <taxon>Sphingomonadaceae</taxon>
        <taxon>Novosphingobium</taxon>
    </lineage>
</organism>
<gene>
    <name evidence="3" type="ORF">GCM10011617_15860</name>
</gene>
<dbReference type="Proteomes" id="UP000634139">
    <property type="component" value="Unassembled WGS sequence"/>
</dbReference>
<dbReference type="Pfam" id="PF13400">
    <property type="entry name" value="Tad"/>
    <property type="match status" value="1"/>
</dbReference>
<keyword evidence="1" id="KW-0812">Transmembrane</keyword>
<evidence type="ECO:0000313" key="4">
    <source>
        <dbReference type="Proteomes" id="UP000634139"/>
    </source>
</evidence>
<reference evidence="3" key="1">
    <citation type="journal article" date="2014" name="Int. J. Syst. Evol. Microbiol.">
        <title>Complete genome sequence of Corynebacterium casei LMG S-19264T (=DSM 44701T), isolated from a smear-ripened cheese.</title>
        <authorList>
            <consortium name="US DOE Joint Genome Institute (JGI-PGF)"/>
            <person name="Walter F."/>
            <person name="Albersmeier A."/>
            <person name="Kalinowski J."/>
            <person name="Ruckert C."/>
        </authorList>
    </citation>
    <scope>NUCLEOTIDE SEQUENCE</scope>
    <source>
        <strain evidence="3">KCTC 32422</strain>
    </source>
</reference>
<reference evidence="3" key="2">
    <citation type="submission" date="2020-09" db="EMBL/GenBank/DDBJ databases">
        <authorList>
            <person name="Sun Q."/>
            <person name="Kim S."/>
        </authorList>
    </citation>
    <scope>NUCLEOTIDE SEQUENCE</scope>
    <source>
        <strain evidence="3">KCTC 32422</strain>
    </source>
</reference>
<comment type="caution">
    <text evidence="3">The sequence shown here is derived from an EMBL/GenBank/DDBJ whole genome shotgun (WGS) entry which is preliminary data.</text>
</comment>
<dbReference type="InterPro" id="IPR002035">
    <property type="entry name" value="VWF_A"/>
</dbReference>
<evidence type="ECO:0000256" key="1">
    <source>
        <dbReference type="SAM" id="Phobius"/>
    </source>
</evidence>
<evidence type="ECO:0000313" key="3">
    <source>
        <dbReference type="EMBL" id="GGZ96133.1"/>
    </source>
</evidence>
<dbReference type="InterPro" id="IPR028087">
    <property type="entry name" value="Tad_N"/>
</dbReference>
<accession>A0A918REW2</accession>
<protein>
    <recommendedName>
        <fullName evidence="2">VWFA domain-containing protein</fullName>
    </recommendedName>
</protein>
<dbReference type="RefSeq" id="WP_189540243.1">
    <property type="nucleotide sequence ID" value="NZ_BMZD01000003.1"/>
</dbReference>